<keyword evidence="11 14" id="KW-0443">Lipid metabolism</keyword>
<feature type="transmembrane region" description="Helical" evidence="16">
    <location>
        <begin position="195"/>
        <end position="216"/>
    </location>
</feature>
<dbReference type="PROSITE" id="PS50255">
    <property type="entry name" value="CYTOCHROME_B5_2"/>
    <property type="match status" value="1"/>
</dbReference>
<name>A0AAD4LN46_9AGAM</name>
<evidence type="ECO:0000256" key="14">
    <source>
        <dbReference type="PIRNR" id="PIRNR000345"/>
    </source>
</evidence>
<organism evidence="18 19">
    <name type="scientific">Lactarius akahatsu</name>
    <dbReference type="NCBI Taxonomy" id="416441"/>
    <lineage>
        <taxon>Eukaryota</taxon>
        <taxon>Fungi</taxon>
        <taxon>Dikarya</taxon>
        <taxon>Basidiomycota</taxon>
        <taxon>Agaricomycotina</taxon>
        <taxon>Agaricomycetes</taxon>
        <taxon>Russulales</taxon>
        <taxon>Russulaceae</taxon>
        <taxon>Lactarius</taxon>
    </lineage>
</organism>
<dbReference type="GO" id="GO:0006636">
    <property type="term" value="P:unsaturated fatty acid biosynthetic process"/>
    <property type="evidence" value="ECO:0007669"/>
    <property type="project" value="UniProtKB-UniRule"/>
</dbReference>
<dbReference type="InterPro" id="IPR018506">
    <property type="entry name" value="Cyt_B5_heme-BS"/>
</dbReference>
<evidence type="ECO:0000256" key="8">
    <source>
        <dbReference type="ARBA" id="ARBA00022989"/>
    </source>
</evidence>
<keyword evidence="13 14" id="KW-0275">Fatty acid biosynthesis</keyword>
<comment type="caution">
    <text evidence="18">The sequence shown here is derived from an EMBL/GenBank/DDBJ whole genome shotgun (WGS) entry which is preliminary data.</text>
</comment>
<keyword evidence="3 14" id="KW-0444">Lipid biosynthesis</keyword>
<evidence type="ECO:0000256" key="7">
    <source>
        <dbReference type="ARBA" id="ARBA00022832"/>
    </source>
</evidence>
<comment type="subcellular location">
    <subcellularLocation>
        <location evidence="1">Membrane</location>
        <topology evidence="1">Multi-pass membrane protein</topology>
    </subcellularLocation>
</comment>
<keyword evidence="4 14" id="KW-0349">Heme</keyword>
<dbReference type="Pfam" id="PF00487">
    <property type="entry name" value="FA_desaturase"/>
    <property type="match status" value="1"/>
</dbReference>
<proteinExistence type="inferred from homology"/>
<keyword evidence="12 16" id="KW-0472">Membrane</keyword>
<evidence type="ECO:0000256" key="1">
    <source>
        <dbReference type="ARBA" id="ARBA00004141"/>
    </source>
</evidence>
<dbReference type="InterPro" id="IPR001199">
    <property type="entry name" value="Cyt_B5-like_heme/steroid-bd"/>
</dbReference>
<keyword evidence="5 16" id="KW-0812">Transmembrane</keyword>
<evidence type="ECO:0000256" key="4">
    <source>
        <dbReference type="ARBA" id="ARBA00022617"/>
    </source>
</evidence>
<evidence type="ECO:0000256" key="6">
    <source>
        <dbReference type="ARBA" id="ARBA00022723"/>
    </source>
</evidence>
<keyword evidence="10 14" id="KW-0408">Iron</keyword>
<feature type="compositionally biased region" description="Low complexity" evidence="15">
    <location>
        <begin position="1"/>
        <end position="16"/>
    </location>
</feature>
<dbReference type="EMBL" id="JAKELL010000006">
    <property type="protein sequence ID" value="KAH8998124.1"/>
    <property type="molecule type" value="Genomic_DNA"/>
</dbReference>
<keyword evidence="19" id="KW-1185">Reference proteome</keyword>
<evidence type="ECO:0000256" key="9">
    <source>
        <dbReference type="ARBA" id="ARBA00023002"/>
    </source>
</evidence>
<reference evidence="18" key="1">
    <citation type="submission" date="2022-01" db="EMBL/GenBank/DDBJ databases">
        <title>Comparative genomics reveals a dynamic genome evolution in the ectomycorrhizal milk-cap (Lactarius) mushrooms.</title>
        <authorList>
            <consortium name="DOE Joint Genome Institute"/>
            <person name="Lebreton A."/>
            <person name="Tang N."/>
            <person name="Kuo A."/>
            <person name="LaButti K."/>
            <person name="Drula E."/>
            <person name="Barry K."/>
            <person name="Clum A."/>
            <person name="Lipzen A."/>
            <person name="Mousain D."/>
            <person name="Ng V."/>
            <person name="Wang R."/>
            <person name="Wang X."/>
            <person name="Dai Y."/>
            <person name="Henrissat B."/>
            <person name="Grigoriev I.V."/>
            <person name="Guerin-Laguette A."/>
            <person name="Yu F."/>
            <person name="Martin F.M."/>
        </authorList>
    </citation>
    <scope>NUCLEOTIDE SEQUENCE</scope>
    <source>
        <strain evidence="18">QP</strain>
    </source>
</reference>
<dbReference type="PRINTS" id="PR00075">
    <property type="entry name" value="FACDDSATRASE"/>
</dbReference>
<dbReference type="Proteomes" id="UP001201163">
    <property type="component" value="Unassembled WGS sequence"/>
</dbReference>
<keyword evidence="8 16" id="KW-1133">Transmembrane helix</keyword>
<dbReference type="Gene3D" id="3.10.120.10">
    <property type="entry name" value="Cytochrome b5-like heme/steroid binding domain"/>
    <property type="match status" value="1"/>
</dbReference>
<evidence type="ECO:0000256" key="16">
    <source>
        <dbReference type="SAM" id="Phobius"/>
    </source>
</evidence>
<dbReference type="Pfam" id="PF00173">
    <property type="entry name" value="Cyt-b5"/>
    <property type="match status" value="1"/>
</dbReference>
<evidence type="ECO:0000256" key="5">
    <source>
        <dbReference type="ARBA" id="ARBA00022692"/>
    </source>
</evidence>
<dbReference type="InterPro" id="IPR009160">
    <property type="entry name" value="Acyl-CoA_deSatase_haem/ster-bd"/>
</dbReference>
<comment type="similarity">
    <text evidence="2 14">Belongs to the fatty acid desaturase type 1 family.</text>
</comment>
<dbReference type="InterPro" id="IPR036400">
    <property type="entry name" value="Cyt_B5-like_heme/steroid_sf"/>
</dbReference>
<evidence type="ECO:0000256" key="10">
    <source>
        <dbReference type="ARBA" id="ARBA00023004"/>
    </source>
</evidence>
<feature type="region of interest" description="Disordered" evidence="15">
    <location>
        <begin position="1"/>
        <end position="23"/>
    </location>
</feature>
<feature type="transmembrane region" description="Helical" evidence="16">
    <location>
        <begin position="85"/>
        <end position="104"/>
    </location>
</feature>
<dbReference type="InterPro" id="IPR015876">
    <property type="entry name" value="Acyl-CoA_DS"/>
</dbReference>
<evidence type="ECO:0000256" key="2">
    <source>
        <dbReference type="ARBA" id="ARBA00009295"/>
    </source>
</evidence>
<dbReference type="GO" id="GO:0004768">
    <property type="term" value="F:stearoyl-CoA 9-desaturase activity"/>
    <property type="evidence" value="ECO:0007669"/>
    <property type="project" value="UniProtKB-UniRule"/>
</dbReference>
<feature type="transmembrane region" description="Helical" evidence="16">
    <location>
        <begin position="54"/>
        <end position="73"/>
    </location>
</feature>
<evidence type="ECO:0000256" key="3">
    <source>
        <dbReference type="ARBA" id="ARBA00022516"/>
    </source>
</evidence>
<comment type="function">
    <text evidence="14">Stearoyl-CoA desaturase that utilizes O(2) and electrons from reduced cytochrome b5 to introduce the first double bond into saturated fatty acyl-CoA substrates.</text>
</comment>
<evidence type="ECO:0000259" key="17">
    <source>
        <dbReference type="PROSITE" id="PS50255"/>
    </source>
</evidence>
<dbReference type="GO" id="GO:0020037">
    <property type="term" value="F:heme binding"/>
    <property type="evidence" value="ECO:0007669"/>
    <property type="project" value="InterPro"/>
</dbReference>
<sequence length="469" mass="53140">MLTPTITKTTTRTKGATTEEEPADMHIPDNYIEHALKNEKSLPPVTWNNWWKELNYLSVAILTISPSIAIYGATTTKLHPATAAFAVFYYFLTGLGITAGYHRLWSHRSYNASKPLQVFLALAGAGAAQGSIRWWARGHRAHHRYIDTDLDPYDANNGFWWCHVGWMLVKPRRKPGVADVSDLSKSAIVCWQQRWYVWLIIVVGLAIPTAVPGYFWGDWRGGYVYAGAMRMCMVHHSIFALNSLAHWLGEAPFDDKHSPRDHVITALVTFGEGYHNFHHQFPTDYRNAIRWYQYDPTKWFITLCGKVGLASHLKVFPDNEVTKGQLTMELKRLRRIQDGVTWPKDNVDLPVISYQSFQEQSRTRPLVLISGFIHDVGAFLDEHPGGRHLLAKQIGRDASTAFFGGVYEHSNAAHNLLSMMRVGVLHGGMPHALEERAVPPSQHLRVMRYSETKGVRQQDTRGENVSEAA</sequence>
<dbReference type="PANTHER" id="PTHR11351:SF31">
    <property type="entry name" value="DESATURASE 1, ISOFORM A-RELATED"/>
    <property type="match status" value="1"/>
</dbReference>
<dbReference type="GO" id="GO:0005506">
    <property type="term" value="F:iron ion binding"/>
    <property type="evidence" value="ECO:0007669"/>
    <property type="project" value="TreeGrafter"/>
</dbReference>
<comment type="cofactor">
    <cofactor evidence="14">
        <name>Fe(2+)</name>
        <dbReference type="ChEBI" id="CHEBI:29033"/>
    </cofactor>
    <text evidence="14">Expected to bind 2 Fe(2+) ions per subunit.</text>
</comment>
<keyword evidence="7 14" id="KW-0276">Fatty acid metabolism</keyword>
<protein>
    <recommendedName>
        <fullName evidence="14">Acyl-CoA desaturase</fullName>
        <ecNumber evidence="14">1.14.19.1</ecNumber>
    </recommendedName>
</protein>
<dbReference type="AlphaFoldDB" id="A0AAD4LN46"/>
<keyword evidence="6 14" id="KW-0479">Metal-binding</keyword>
<keyword evidence="9 14" id="KW-0560">Oxidoreductase</keyword>
<evidence type="ECO:0000313" key="19">
    <source>
        <dbReference type="Proteomes" id="UP001201163"/>
    </source>
</evidence>
<evidence type="ECO:0000313" key="18">
    <source>
        <dbReference type="EMBL" id="KAH8998124.1"/>
    </source>
</evidence>
<dbReference type="CDD" id="cd03505">
    <property type="entry name" value="Delta9-FADS-like"/>
    <property type="match status" value="1"/>
</dbReference>
<dbReference type="PROSITE" id="PS00476">
    <property type="entry name" value="FATTY_ACID_DESATUR_1"/>
    <property type="match status" value="1"/>
</dbReference>
<evidence type="ECO:0000256" key="13">
    <source>
        <dbReference type="ARBA" id="ARBA00023160"/>
    </source>
</evidence>
<dbReference type="SMART" id="SM01117">
    <property type="entry name" value="Cyt-b5"/>
    <property type="match status" value="1"/>
</dbReference>
<gene>
    <name evidence="18" type="ORF">EDB92DRAFT_1838084</name>
</gene>
<dbReference type="GO" id="GO:0005789">
    <property type="term" value="C:endoplasmic reticulum membrane"/>
    <property type="evidence" value="ECO:0007669"/>
    <property type="project" value="TreeGrafter"/>
</dbReference>
<evidence type="ECO:0000256" key="15">
    <source>
        <dbReference type="SAM" id="MobiDB-lite"/>
    </source>
</evidence>
<keyword evidence="14" id="KW-0813">Transport</keyword>
<dbReference type="PIRSF" id="PIRSF000345">
    <property type="entry name" value="OLE1"/>
    <property type="match status" value="1"/>
</dbReference>
<dbReference type="EC" id="1.14.19.1" evidence="14"/>
<keyword evidence="14" id="KW-0249">Electron transport</keyword>
<evidence type="ECO:0000256" key="12">
    <source>
        <dbReference type="ARBA" id="ARBA00023136"/>
    </source>
</evidence>
<comment type="catalytic activity">
    <reaction evidence="14">
        <text>octadecanoyl-CoA + 2 Fe(II)-[cytochrome b5] + O2 + 2 H(+) = (9Z)-octadecenoyl-CoA + 2 Fe(III)-[cytochrome b5] + 2 H2O</text>
        <dbReference type="Rhea" id="RHEA:19721"/>
        <dbReference type="Rhea" id="RHEA-COMP:10438"/>
        <dbReference type="Rhea" id="RHEA-COMP:10439"/>
        <dbReference type="ChEBI" id="CHEBI:15377"/>
        <dbReference type="ChEBI" id="CHEBI:15378"/>
        <dbReference type="ChEBI" id="CHEBI:15379"/>
        <dbReference type="ChEBI" id="CHEBI:29033"/>
        <dbReference type="ChEBI" id="CHEBI:29034"/>
        <dbReference type="ChEBI" id="CHEBI:57387"/>
        <dbReference type="ChEBI" id="CHEBI:57394"/>
        <dbReference type="EC" id="1.14.19.1"/>
    </reaction>
</comment>
<evidence type="ECO:0000256" key="11">
    <source>
        <dbReference type="ARBA" id="ARBA00023098"/>
    </source>
</evidence>
<dbReference type="InterPro" id="IPR005804">
    <property type="entry name" value="FA_desaturase_dom"/>
</dbReference>
<dbReference type="SUPFAM" id="SSF55856">
    <property type="entry name" value="Cytochrome b5-like heme/steroid binding domain"/>
    <property type="match status" value="1"/>
</dbReference>
<dbReference type="PANTHER" id="PTHR11351">
    <property type="entry name" value="ACYL-COA DESATURASE"/>
    <property type="match status" value="1"/>
</dbReference>
<accession>A0AAD4LN46</accession>
<dbReference type="InterPro" id="IPR001522">
    <property type="entry name" value="FADS-1_CS"/>
</dbReference>
<feature type="domain" description="Cytochrome b5 heme-binding" evidence="17">
    <location>
        <begin position="367"/>
        <end position="426"/>
    </location>
</feature>
<feature type="region of interest" description="Disordered" evidence="15">
    <location>
        <begin position="449"/>
        <end position="469"/>
    </location>
</feature>
<dbReference type="PROSITE" id="PS00191">
    <property type="entry name" value="CYTOCHROME_B5_1"/>
    <property type="match status" value="1"/>
</dbReference>